<evidence type="ECO:0000313" key="10">
    <source>
        <dbReference type="Proteomes" id="UP000189703"/>
    </source>
</evidence>
<dbReference type="Pfam" id="PF23559">
    <property type="entry name" value="WHD_DRP"/>
    <property type="match status" value="1"/>
</dbReference>
<dbReference type="InterPro" id="IPR002182">
    <property type="entry name" value="NB-ARC"/>
</dbReference>
<proteinExistence type="predicted"/>
<dbReference type="InterPro" id="IPR036388">
    <property type="entry name" value="WH-like_DNA-bd_sf"/>
</dbReference>
<dbReference type="InterPro" id="IPR056789">
    <property type="entry name" value="LRR_R13L1-DRL21"/>
</dbReference>
<keyword evidence="1" id="KW-0433">Leucine-rich repeat</keyword>
<dbReference type="Gene3D" id="1.20.5.4130">
    <property type="match status" value="1"/>
</dbReference>
<dbReference type="KEGG" id="nnu:104603015"/>
<keyword evidence="5" id="KW-0067">ATP-binding</keyword>
<dbReference type="GO" id="GO:0006952">
    <property type="term" value="P:defense response"/>
    <property type="evidence" value="ECO:0007669"/>
    <property type="project" value="UniProtKB-KW"/>
</dbReference>
<dbReference type="Pfam" id="PF00931">
    <property type="entry name" value="NB-ARC"/>
    <property type="match status" value="1"/>
</dbReference>
<dbReference type="InterPro" id="IPR058922">
    <property type="entry name" value="WHD_DRP"/>
</dbReference>
<evidence type="ECO:0000256" key="1">
    <source>
        <dbReference type="ARBA" id="ARBA00022614"/>
    </source>
</evidence>
<evidence type="ECO:0000256" key="5">
    <source>
        <dbReference type="ARBA" id="ARBA00022840"/>
    </source>
</evidence>
<dbReference type="PRINTS" id="PR00364">
    <property type="entry name" value="DISEASERSIST"/>
</dbReference>
<dbReference type="GeneID" id="104603015"/>
<dbReference type="InterPro" id="IPR032675">
    <property type="entry name" value="LRR_dom_sf"/>
</dbReference>
<dbReference type="CDD" id="cd14798">
    <property type="entry name" value="RX-CC_like"/>
    <property type="match status" value="1"/>
</dbReference>
<gene>
    <name evidence="11" type="primary">LOC104603015</name>
</gene>
<evidence type="ECO:0000313" key="11">
    <source>
        <dbReference type="RefSeq" id="XP_010265216.1"/>
    </source>
</evidence>
<reference evidence="11" key="1">
    <citation type="submission" date="2025-08" db="UniProtKB">
        <authorList>
            <consortium name="RefSeq"/>
        </authorList>
    </citation>
    <scope>IDENTIFICATION</scope>
</reference>
<dbReference type="OMA" id="LWIVEIH"/>
<protein>
    <submittedName>
        <fullName evidence="11">Disease resistance protein RGA3</fullName>
    </submittedName>
</protein>
<dbReference type="Pfam" id="PF25019">
    <property type="entry name" value="LRR_R13L1-DRL21"/>
    <property type="match status" value="1"/>
</dbReference>
<dbReference type="OrthoDB" id="37484at2759"/>
<dbReference type="GO" id="GO:0051707">
    <property type="term" value="P:response to other organism"/>
    <property type="evidence" value="ECO:0007669"/>
    <property type="project" value="UniProtKB-ARBA"/>
</dbReference>
<feature type="domain" description="NB-ARC" evidence="6">
    <location>
        <begin position="176"/>
        <end position="348"/>
    </location>
</feature>
<evidence type="ECO:0000259" key="9">
    <source>
        <dbReference type="Pfam" id="PF25019"/>
    </source>
</evidence>
<feature type="domain" description="R13L1/DRL21-like LRR repeat region" evidence="9">
    <location>
        <begin position="730"/>
        <end position="866"/>
    </location>
</feature>
<dbReference type="SUPFAM" id="SSF52058">
    <property type="entry name" value="L domain-like"/>
    <property type="match status" value="1"/>
</dbReference>
<keyword evidence="2" id="KW-0677">Repeat</keyword>
<dbReference type="AlphaFoldDB" id="A0A1U8AHF6"/>
<dbReference type="GO" id="GO:0043531">
    <property type="term" value="F:ADP binding"/>
    <property type="evidence" value="ECO:0007669"/>
    <property type="project" value="InterPro"/>
</dbReference>
<dbReference type="eggNOG" id="KOG4658">
    <property type="taxonomic scope" value="Eukaryota"/>
</dbReference>
<dbReference type="SUPFAM" id="SSF52540">
    <property type="entry name" value="P-loop containing nucleoside triphosphate hydrolases"/>
    <property type="match status" value="1"/>
</dbReference>
<dbReference type="PANTHER" id="PTHR36766">
    <property type="entry name" value="PLANT BROAD-SPECTRUM MILDEW RESISTANCE PROTEIN RPW8"/>
    <property type="match status" value="1"/>
</dbReference>
<evidence type="ECO:0000259" key="8">
    <source>
        <dbReference type="Pfam" id="PF23559"/>
    </source>
</evidence>
<dbReference type="InterPro" id="IPR027417">
    <property type="entry name" value="P-loop_NTPase"/>
</dbReference>
<dbReference type="FunFam" id="3.40.50.300:FF:001091">
    <property type="entry name" value="Probable disease resistance protein At1g61300"/>
    <property type="match status" value="1"/>
</dbReference>
<evidence type="ECO:0000256" key="4">
    <source>
        <dbReference type="ARBA" id="ARBA00022821"/>
    </source>
</evidence>
<feature type="domain" description="Disease resistance protein winged helix" evidence="8">
    <location>
        <begin position="435"/>
        <end position="514"/>
    </location>
</feature>
<dbReference type="Pfam" id="PF18052">
    <property type="entry name" value="Rx_N"/>
    <property type="match status" value="1"/>
</dbReference>
<feature type="domain" description="Disease resistance N-terminal" evidence="7">
    <location>
        <begin position="10"/>
        <end position="98"/>
    </location>
</feature>
<keyword evidence="10" id="KW-1185">Reference proteome</keyword>
<dbReference type="PANTHER" id="PTHR36766:SF70">
    <property type="entry name" value="DISEASE RESISTANCE PROTEIN RGA4"/>
    <property type="match status" value="1"/>
</dbReference>
<dbReference type="RefSeq" id="XP_010265216.1">
    <property type="nucleotide sequence ID" value="XM_010266914.2"/>
</dbReference>
<keyword evidence="3" id="KW-0547">Nucleotide-binding</keyword>
<sequence length="1064" mass="120889">MAGEVIIGAVVQEILNRVISLAAQGIHLTKKLTAELENLESTLKMIQDVIEDARSREVKEQGAREWLKKLKDVAYDAEDVLDEFATETQLRKMTKKKREKVRKFFSSSNLIVVYSKMAHRIKSINASFDKLQKQANMIQLARTVANTRGRGAADSSQIMHRVTHSKVNELEVVGRDADKEKIVNILINDQNEKAAISVLPIVRMGGLGKTTLAQLAFNDKSVKAHFDKRMWVCVTENFNIHKILKEILENLGERDALTNLDVMIHCLEEQLGGKKFLLVLDDVWNEEKSKWDILKDYLLTMQTAKGSKIIVTTRKDGVGKIMGTLPMHHLELLSEKDSWSIFKNRAFAAGGAPETPRLVEIGKEIVKKCDGLPLAAKALGGLMYSKKEEEEWVCVQNSEIWDLPESESYGILPALRLSYDHLPPHLKQCFTYCSLYPKGQTMDKERLIQEWMAHGFIQQQVQGSTSVSGEEMEDIGNDYFNNLLWNSFFQDVEMNRVAGDIETVKMHDLVYDLAQHVSKAECVISTEKDEDLDRVQGRSTPITWDLDVRHMSVHHQMLKRILLEAASSSSSSSPSPTYDQLHKLRTCLVFFIAGYLDDVNDFLEDFCRIETVFFKCKCLRVLDLSGIWLRPHFPASISNFKLLRFLDLSESEIETLPESITSLCNLQTLRLKNCRRLKELPKEMRKLINLRHLDLLNCINLQQMPVEMGRLRCLQTLSRFVVGQGAGHGITELQHLINLRGCLTIANLENVSSVREGKEANIKDKQNIQILDLVWSSWYINLDTNTIDDDDNDDHDVLLEGLQPHPNLKGLRIANFKGTKFPLWIVEIHSFLPNLVQIYLIRCRRLENVPMLGYLPLLISLHIEGMDFKCIQFYGVVNNSNCSNAVVGRGGGDHEATTVTLFPSLERLWLKDMPNLVEWKEASPSCSSNSIFPCLEHFIIQNCPKLTVTPNCLLPSLKGLVIESSNALLLKQGGSFVANLMSLVSLGIIKCDELKVLPEWLLQNNKNTLRELQITHCPKLEPLPMERLQVLFTSLQWLNITDCPLMPDVSCLDDFQKLLGPERK</sequence>
<evidence type="ECO:0000256" key="2">
    <source>
        <dbReference type="ARBA" id="ARBA00022737"/>
    </source>
</evidence>
<evidence type="ECO:0000256" key="3">
    <source>
        <dbReference type="ARBA" id="ARBA00022741"/>
    </source>
</evidence>
<dbReference type="InterPro" id="IPR041118">
    <property type="entry name" value="Rx_N"/>
</dbReference>
<dbReference type="Gene3D" id="1.10.10.10">
    <property type="entry name" value="Winged helix-like DNA-binding domain superfamily/Winged helix DNA-binding domain"/>
    <property type="match status" value="1"/>
</dbReference>
<evidence type="ECO:0000259" key="6">
    <source>
        <dbReference type="Pfam" id="PF00931"/>
    </source>
</evidence>
<organism evidence="10 11">
    <name type="scientific">Nelumbo nucifera</name>
    <name type="common">Sacred lotus</name>
    <dbReference type="NCBI Taxonomy" id="4432"/>
    <lineage>
        <taxon>Eukaryota</taxon>
        <taxon>Viridiplantae</taxon>
        <taxon>Streptophyta</taxon>
        <taxon>Embryophyta</taxon>
        <taxon>Tracheophyta</taxon>
        <taxon>Spermatophyta</taxon>
        <taxon>Magnoliopsida</taxon>
        <taxon>Proteales</taxon>
        <taxon>Nelumbonaceae</taxon>
        <taxon>Nelumbo</taxon>
    </lineage>
</organism>
<dbReference type="InterPro" id="IPR038005">
    <property type="entry name" value="RX-like_CC"/>
</dbReference>
<dbReference type="Gene3D" id="3.40.50.300">
    <property type="entry name" value="P-loop containing nucleotide triphosphate hydrolases"/>
    <property type="match status" value="1"/>
</dbReference>
<dbReference type="Gene3D" id="3.80.10.10">
    <property type="entry name" value="Ribonuclease Inhibitor"/>
    <property type="match status" value="3"/>
</dbReference>
<evidence type="ECO:0000259" key="7">
    <source>
        <dbReference type="Pfam" id="PF18052"/>
    </source>
</evidence>
<dbReference type="Proteomes" id="UP000189703">
    <property type="component" value="Unplaced"/>
</dbReference>
<accession>A0A1U8AHF6</accession>
<dbReference type="GO" id="GO:0005524">
    <property type="term" value="F:ATP binding"/>
    <property type="evidence" value="ECO:0007669"/>
    <property type="project" value="UniProtKB-KW"/>
</dbReference>
<keyword evidence="4" id="KW-0611">Plant defense</keyword>
<name>A0A1U8AHF6_NELNU</name>
<dbReference type="FunFam" id="1.10.10.10:FF:000322">
    <property type="entry name" value="Probable disease resistance protein At1g63360"/>
    <property type="match status" value="1"/>
</dbReference>